<name>A0A9Q1FII0_SYNKA</name>
<gene>
    <name evidence="1" type="ORF">SKAU_G00160980</name>
</gene>
<evidence type="ECO:0000313" key="1">
    <source>
        <dbReference type="EMBL" id="KAJ8359573.1"/>
    </source>
</evidence>
<dbReference type="AlphaFoldDB" id="A0A9Q1FII0"/>
<proteinExistence type="predicted"/>
<keyword evidence="2" id="KW-1185">Reference proteome</keyword>
<protein>
    <submittedName>
        <fullName evidence="1">Uncharacterized protein</fullName>
    </submittedName>
</protein>
<organism evidence="1 2">
    <name type="scientific">Synaphobranchus kaupii</name>
    <name type="common">Kaup's arrowtooth eel</name>
    <dbReference type="NCBI Taxonomy" id="118154"/>
    <lineage>
        <taxon>Eukaryota</taxon>
        <taxon>Metazoa</taxon>
        <taxon>Chordata</taxon>
        <taxon>Craniata</taxon>
        <taxon>Vertebrata</taxon>
        <taxon>Euteleostomi</taxon>
        <taxon>Actinopterygii</taxon>
        <taxon>Neopterygii</taxon>
        <taxon>Teleostei</taxon>
        <taxon>Anguilliformes</taxon>
        <taxon>Synaphobranchidae</taxon>
        <taxon>Synaphobranchus</taxon>
    </lineage>
</organism>
<sequence length="76" mass="8757">MQRWCSNKFVCHQSILWYSSVSVLNVLSGCEQWLMPVNCLLSSTVLLKWNSKYYQNSIKLCIGTIAKNIVWEIGSI</sequence>
<reference evidence="1" key="1">
    <citation type="journal article" date="2023" name="Science">
        <title>Genome structures resolve the early diversification of teleost fishes.</title>
        <authorList>
            <person name="Parey E."/>
            <person name="Louis A."/>
            <person name="Montfort J."/>
            <person name="Bouchez O."/>
            <person name="Roques C."/>
            <person name="Iampietro C."/>
            <person name="Lluch J."/>
            <person name="Castinel A."/>
            <person name="Donnadieu C."/>
            <person name="Desvignes T."/>
            <person name="Floi Bucao C."/>
            <person name="Jouanno E."/>
            <person name="Wen M."/>
            <person name="Mejri S."/>
            <person name="Dirks R."/>
            <person name="Jansen H."/>
            <person name="Henkel C."/>
            <person name="Chen W.J."/>
            <person name="Zahm M."/>
            <person name="Cabau C."/>
            <person name="Klopp C."/>
            <person name="Thompson A.W."/>
            <person name="Robinson-Rechavi M."/>
            <person name="Braasch I."/>
            <person name="Lecointre G."/>
            <person name="Bobe J."/>
            <person name="Postlethwait J.H."/>
            <person name="Berthelot C."/>
            <person name="Roest Crollius H."/>
            <person name="Guiguen Y."/>
        </authorList>
    </citation>
    <scope>NUCLEOTIDE SEQUENCE</scope>
    <source>
        <strain evidence="1">WJC10195</strain>
    </source>
</reference>
<dbReference type="Proteomes" id="UP001152622">
    <property type="component" value="Chromosome 5"/>
</dbReference>
<dbReference type="PROSITE" id="PS51257">
    <property type="entry name" value="PROKAR_LIPOPROTEIN"/>
    <property type="match status" value="1"/>
</dbReference>
<dbReference type="EMBL" id="JAINUF010000005">
    <property type="protein sequence ID" value="KAJ8359573.1"/>
    <property type="molecule type" value="Genomic_DNA"/>
</dbReference>
<comment type="caution">
    <text evidence="1">The sequence shown here is derived from an EMBL/GenBank/DDBJ whole genome shotgun (WGS) entry which is preliminary data.</text>
</comment>
<accession>A0A9Q1FII0</accession>
<evidence type="ECO:0000313" key="2">
    <source>
        <dbReference type="Proteomes" id="UP001152622"/>
    </source>
</evidence>